<accession>A0AA40AQT0</accession>
<dbReference type="AlphaFoldDB" id="A0AA40AQT0"/>
<keyword evidence="2" id="KW-1185">Reference proteome</keyword>
<name>A0AA40AQT0_9PEZI</name>
<reference evidence="1" key="1">
    <citation type="submission" date="2023-06" db="EMBL/GenBank/DDBJ databases">
        <title>Genome-scale phylogeny and comparative genomics of the fungal order Sordariales.</title>
        <authorList>
            <consortium name="Lawrence Berkeley National Laboratory"/>
            <person name="Hensen N."/>
            <person name="Bonometti L."/>
            <person name="Westerberg I."/>
            <person name="Brannstrom I.O."/>
            <person name="Guillou S."/>
            <person name="Cros-Aarteil S."/>
            <person name="Calhoun S."/>
            <person name="Haridas S."/>
            <person name="Kuo A."/>
            <person name="Mondo S."/>
            <person name="Pangilinan J."/>
            <person name="Riley R."/>
            <person name="Labutti K."/>
            <person name="Andreopoulos B."/>
            <person name="Lipzen A."/>
            <person name="Chen C."/>
            <person name="Yanf M."/>
            <person name="Daum C."/>
            <person name="Ng V."/>
            <person name="Clum A."/>
            <person name="Steindorff A."/>
            <person name="Ohm R."/>
            <person name="Martin F."/>
            <person name="Silar P."/>
            <person name="Natvig D."/>
            <person name="Lalanne C."/>
            <person name="Gautier V."/>
            <person name="Ament-Velasquez S.L."/>
            <person name="Kruys A."/>
            <person name="Hutchinson M.I."/>
            <person name="Powell A.J."/>
            <person name="Barry K."/>
            <person name="Miller A.N."/>
            <person name="Grigoriev I.V."/>
            <person name="Debuchy R."/>
            <person name="Gladieux P."/>
            <person name="Thoren M.H."/>
            <person name="Johannesson H."/>
        </authorList>
    </citation>
    <scope>NUCLEOTIDE SEQUENCE</scope>
    <source>
        <strain evidence="1">SMH4607-1</strain>
    </source>
</reference>
<dbReference type="Proteomes" id="UP001172102">
    <property type="component" value="Unassembled WGS sequence"/>
</dbReference>
<gene>
    <name evidence="1" type="ORF">B0H67DRAFT_181879</name>
</gene>
<sequence>MNAHLLLLPRWLKIPPSLGEPGPCTRFPPRGLESAGRECVQGLFYLFAAHCHADSRHAPIPNILTTQCFQMLSKT</sequence>
<evidence type="ECO:0000313" key="1">
    <source>
        <dbReference type="EMBL" id="KAK0720285.1"/>
    </source>
</evidence>
<evidence type="ECO:0000313" key="2">
    <source>
        <dbReference type="Proteomes" id="UP001172102"/>
    </source>
</evidence>
<organism evidence="1 2">
    <name type="scientific">Lasiosphaeris hirsuta</name>
    <dbReference type="NCBI Taxonomy" id="260670"/>
    <lineage>
        <taxon>Eukaryota</taxon>
        <taxon>Fungi</taxon>
        <taxon>Dikarya</taxon>
        <taxon>Ascomycota</taxon>
        <taxon>Pezizomycotina</taxon>
        <taxon>Sordariomycetes</taxon>
        <taxon>Sordariomycetidae</taxon>
        <taxon>Sordariales</taxon>
        <taxon>Lasiosphaeriaceae</taxon>
        <taxon>Lasiosphaeris</taxon>
    </lineage>
</organism>
<protein>
    <submittedName>
        <fullName evidence="1">Uncharacterized protein</fullName>
    </submittedName>
</protein>
<proteinExistence type="predicted"/>
<dbReference type="EMBL" id="JAUKUA010000003">
    <property type="protein sequence ID" value="KAK0720285.1"/>
    <property type="molecule type" value="Genomic_DNA"/>
</dbReference>
<comment type="caution">
    <text evidence="1">The sequence shown here is derived from an EMBL/GenBank/DDBJ whole genome shotgun (WGS) entry which is preliminary data.</text>
</comment>